<protein>
    <submittedName>
        <fullName evidence="2">Uncharacterized protein</fullName>
    </submittedName>
</protein>
<name>A0A1B9DPR9_9FLAO</name>
<gene>
    <name evidence="2" type="ORF">FBGL_10665</name>
    <name evidence="1" type="ORF">FGL01_14610</name>
</gene>
<dbReference type="Proteomes" id="UP000093226">
    <property type="component" value="Unassembled WGS sequence"/>
</dbReference>
<evidence type="ECO:0000313" key="4">
    <source>
        <dbReference type="Proteomes" id="UP000321579"/>
    </source>
</evidence>
<dbReference type="STRING" id="551990.SAMN05192550_0232"/>
<dbReference type="EMBL" id="LVEO01000018">
    <property type="protein sequence ID" value="OCB71674.1"/>
    <property type="molecule type" value="Genomic_DNA"/>
</dbReference>
<evidence type="ECO:0000313" key="1">
    <source>
        <dbReference type="EMBL" id="GEL10722.1"/>
    </source>
</evidence>
<dbReference type="AlphaFoldDB" id="A0A1B9DPR9"/>
<reference evidence="1 4" key="3">
    <citation type="submission" date="2019-07" db="EMBL/GenBank/DDBJ databases">
        <title>Whole genome shotgun sequence of Flavobacterium glycines NBRC 105008.</title>
        <authorList>
            <person name="Hosoyama A."/>
            <person name="Uohara A."/>
            <person name="Ohji S."/>
            <person name="Ichikawa N."/>
        </authorList>
    </citation>
    <scope>NUCLEOTIDE SEQUENCE [LARGE SCALE GENOMIC DNA]</scope>
    <source>
        <strain evidence="1 4">NBRC 105008</strain>
    </source>
</reference>
<proteinExistence type="predicted"/>
<dbReference type="EMBL" id="BJVF01000001">
    <property type="protein sequence ID" value="GEL10722.1"/>
    <property type="molecule type" value="Genomic_DNA"/>
</dbReference>
<sequence length="70" mass="8093">MQNPHIYSIQPIKLASMKKLIAQFLLFSSTIFCYGQNAAIADSIYPPSDLTISYHTEWAKEKLNLHYLKF</sequence>
<dbReference type="Proteomes" id="UP000321579">
    <property type="component" value="Unassembled WGS sequence"/>
</dbReference>
<reference evidence="3" key="1">
    <citation type="submission" date="2016-03" db="EMBL/GenBank/DDBJ databases">
        <title>Draft genome sequence of Paenibacillus glacialis DSM 22343.</title>
        <authorList>
            <person name="Shin S.-K."/>
            <person name="Yi H."/>
        </authorList>
    </citation>
    <scope>NUCLEOTIDE SEQUENCE [LARGE SCALE GENOMIC DNA]</scope>
    <source>
        <strain evidence="3">NBRC 105008</strain>
    </source>
</reference>
<comment type="caution">
    <text evidence="2">The sequence shown here is derived from an EMBL/GenBank/DDBJ whole genome shotgun (WGS) entry which is preliminary data.</text>
</comment>
<evidence type="ECO:0000313" key="3">
    <source>
        <dbReference type="Proteomes" id="UP000093226"/>
    </source>
</evidence>
<accession>A0A1B9DPR9</accession>
<evidence type="ECO:0000313" key="2">
    <source>
        <dbReference type="EMBL" id="OCB71674.1"/>
    </source>
</evidence>
<reference evidence="2" key="2">
    <citation type="submission" date="2016-03" db="EMBL/GenBank/DDBJ databases">
        <authorList>
            <person name="Ploux O."/>
        </authorList>
    </citation>
    <scope>NUCLEOTIDE SEQUENCE</scope>
    <source>
        <strain evidence="2">NBRC 105008</strain>
    </source>
</reference>
<organism evidence="2 3">
    <name type="scientific">Flavobacterium glycines</name>
    <dbReference type="NCBI Taxonomy" id="551990"/>
    <lineage>
        <taxon>Bacteria</taxon>
        <taxon>Pseudomonadati</taxon>
        <taxon>Bacteroidota</taxon>
        <taxon>Flavobacteriia</taxon>
        <taxon>Flavobacteriales</taxon>
        <taxon>Flavobacteriaceae</taxon>
        <taxon>Flavobacterium</taxon>
    </lineage>
</organism>